<organism evidence="1 2">
    <name type="scientific">Potamilus streckersoni</name>
    <dbReference type="NCBI Taxonomy" id="2493646"/>
    <lineage>
        <taxon>Eukaryota</taxon>
        <taxon>Metazoa</taxon>
        <taxon>Spiralia</taxon>
        <taxon>Lophotrochozoa</taxon>
        <taxon>Mollusca</taxon>
        <taxon>Bivalvia</taxon>
        <taxon>Autobranchia</taxon>
        <taxon>Heteroconchia</taxon>
        <taxon>Palaeoheterodonta</taxon>
        <taxon>Unionida</taxon>
        <taxon>Unionoidea</taxon>
        <taxon>Unionidae</taxon>
        <taxon>Ambleminae</taxon>
        <taxon>Lampsilini</taxon>
        <taxon>Potamilus</taxon>
    </lineage>
</organism>
<dbReference type="AlphaFoldDB" id="A0AAE0TA68"/>
<sequence>MDLEYVWNKLKVELIPYLKDMIKRWIQKRFGESIAENPKGINLEKELERLYTASTQDLSEDHDLVTCPEDAMEELEVKWFYQ</sequence>
<dbReference type="Proteomes" id="UP001195483">
    <property type="component" value="Unassembled WGS sequence"/>
</dbReference>
<protein>
    <submittedName>
        <fullName evidence="1">Uncharacterized protein</fullName>
    </submittedName>
</protein>
<reference evidence="1" key="2">
    <citation type="journal article" date="2021" name="Genome Biol. Evol.">
        <title>Developing a high-quality reference genome for a parasitic bivalve with doubly uniparental inheritance (Bivalvia: Unionida).</title>
        <authorList>
            <person name="Smith C.H."/>
        </authorList>
    </citation>
    <scope>NUCLEOTIDE SEQUENCE</scope>
    <source>
        <strain evidence="1">CHS0354</strain>
        <tissue evidence="1">Mantle</tissue>
    </source>
</reference>
<reference evidence="1" key="3">
    <citation type="submission" date="2023-05" db="EMBL/GenBank/DDBJ databases">
        <authorList>
            <person name="Smith C.H."/>
        </authorList>
    </citation>
    <scope>NUCLEOTIDE SEQUENCE</scope>
    <source>
        <strain evidence="1">CHS0354</strain>
        <tissue evidence="1">Mantle</tissue>
    </source>
</reference>
<keyword evidence="2" id="KW-1185">Reference proteome</keyword>
<gene>
    <name evidence="1" type="ORF">CHS0354_011747</name>
</gene>
<dbReference type="EMBL" id="JAEAOA010000716">
    <property type="protein sequence ID" value="KAK3606620.1"/>
    <property type="molecule type" value="Genomic_DNA"/>
</dbReference>
<reference evidence="1" key="1">
    <citation type="journal article" date="2021" name="Genome Biol. Evol.">
        <title>A High-Quality Reference Genome for a Parasitic Bivalve with Doubly Uniparental Inheritance (Bivalvia: Unionida).</title>
        <authorList>
            <person name="Smith C.H."/>
        </authorList>
    </citation>
    <scope>NUCLEOTIDE SEQUENCE</scope>
    <source>
        <strain evidence="1">CHS0354</strain>
    </source>
</reference>
<comment type="caution">
    <text evidence="1">The sequence shown here is derived from an EMBL/GenBank/DDBJ whole genome shotgun (WGS) entry which is preliminary data.</text>
</comment>
<evidence type="ECO:0000313" key="2">
    <source>
        <dbReference type="Proteomes" id="UP001195483"/>
    </source>
</evidence>
<proteinExistence type="predicted"/>
<accession>A0AAE0TA68</accession>
<name>A0AAE0TA68_9BIVA</name>
<evidence type="ECO:0000313" key="1">
    <source>
        <dbReference type="EMBL" id="KAK3606620.1"/>
    </source>
</evidence>